<gene>
    <name evidence="1" type="ORF">SAMN04490194_6279</name>
</gene>
<protein>
    <submittedName>
        <fullName evidence="1">Uncharacterized protein</fullName>
    </submittedName>
</protein>
<accession>A0A1H5NLN0</accession>
<proteinExistence type="predicted"/>
<dbReference type="EMBL" id="FNTY01000002">
    <property type="protein sequence ID" value="SEF02506.1"/>
    <property type="molecule type" value="Genomic_DNA"/>
</dbReference>
<evidence type="ECO:0000313" key="1">
    <source>
        <dbReference type="EMBL" id="SEF02506.1"/>
    </source>
</evidence>
<reference evidence="1 2" key="1">
    <citation type="submission" date="2016-10" db="EMBL/GenBank/DDBJ databases">
        <authorList>
            <person name="de Groot N.N."/>
        </authorList>
    </citation>
    <scope>NUCLEOTIDE SEQUENCE [LARGE SCALE GENOMIC DNA]</scope>
    <source>
        <strain evidence="1 2">BS3662</strain>
    </source>
</reference>
<dbReference type="AlphaFoldDB" id="A0A1H5NLN0"/>
<sequence length="137" mass="15266">MDRARLITGVFSKNLIRAGFGQADYLISIMFSVDFHAWRSSRHARNGDPEKVVTFAHSNDLLGGHVTFNKLSIDHCCVAGRESWSNTEILLDRAHVGFYMINDGEAVSFKVLDPLLAASTVSVTMDIDRQRLCCMTS</sequence>
<name>A0A1H5NLN0_9PSED</name>
<dbReference type="Proteomes" id="UP000198985">
    <property type="component" value="Unassembled WGS sequence"/>
</dbReference>
<organism evidence="1 2">
    <name type="scientific">Pseudomonas migulae</name>
    <dbReference type="NCBI Taxonomy" id="78543"/>
    <lineage>
        <taxon>Bacteria</taxon>
        <taxon>Pseudomonadati</taxon>
        <taxon>Pseudomonadota</taxon>
        <taxon>Gammaproteobacteria</taxon>
        <taxon>Pseudomonadales</taxon>
        <taxon>Pseudomonadaceae</taxon>
        <taxon>Pseudomonas</taxon>
    </lineage>
</organism>
<evidence type="ECO:0000313" key="2">
    <source>
        <dbReference type="Proteomes" id="UP000198985"/>
    </source>
</evidence>